<dbReference type="PROSITE" id="PS50071">
    <property type="entry name" value="HOMEOBOX_2"/>
    <property type="match status" value="1"/>
</dbReference>
<protein>
    <recommendedName>
        <fullName evidence="4">Homeobox domain-containing protein</fullName>
    </recommendedName>
</protein>
<dbReference type="CDD" id="cd00086">
    <property type="entry name" value="homeodomain"/>
    <property type="match status" value="1"/>
</dbReference>
<evidence type="ECO:0000256" key="3">
    <source>
        <dbReference type="SAM" id="MobiDB-lite"/>
    </source>
</evidence>
<dbReference type="Pfam" id="PF00046">
    <property type="entry name" value="Homeodomain"/>
    <property type="match status" value="1"/>
</dbReference>
<dbReference type="OrthoDB" id="6159439at2759"/>
<dbReference type="GO" id="GO:0005634">
    <property type="term" value="C:nucleus"/>
    <property type="evidence" value="ECO:0007669"/>
    <property type="project" value="UniProtKB-SubCell"/>
</dbReference>
<keyword evidence="6" id="KW-1185">Reference proteome</keyword>
<accession>A0A1Y2CZ53</accession>
<dbReference type="SMART" id="SM00389">
    <property type="entry name" value="HOX"/>
    <property type="match status" value="1"/>
</dbReference>
<keyword evidence="1 2" id="KW-0238">DNA-binding</keyword>
<proteinExistence type="predicted"/>
<comment type="caution">
    <text evidence="5">The sequence shown here is derived from an EMBL/GenBank/DDBJ whole genome shotgun (WGS) entry which is preliminary data.</text>
</comment>
<keyword evidence="1 2" id="KW-0371">Homeobox</keyword>
<dbReference type="GO" id="GO:0003677">
    <property type="term" value="F:DNA binding"/>
    <property type="evidence" value="ECO:0007669"/>
    <property type="project" value="UniProtKB-UniRule"/>
</dbReference>
<keyword evidence="1 2" id="KW-0539">Nucleus</keyword>
<dbReference type="EMBL" id="MCGO01000003">
    <property type="protein sequence ID" value="ORY52308.1"/>
    <property type="molecule type" value="Genomic_DNA"/>
</dbReference>
<evidence type="ECO:0000259" key="4">
    <source>
        <dbReference type="PROSITE" id="PS50071"/>
    </source>
</evidence>
<name>A0A1Y2CZ53_9FUNG</name>
<evidence type="ECO:0000256" key="1">
    <source>
        <dbReference type="PROSITE-ProRule" id="PRU00108"/>
    </source>
</evidence>
<gene>
    <name evidence="5" type="ORF">BCR33DRAFT_845506</name>
</gene>
<evidence type="ECO:0000313" key="6">
    <source>
        <dbReference type="Proteomes" id="UP000193642"/>
    </source>
</evidence>
<feature type="DNA-binding region" description="Homeobox" evidence="1">
    <location>
        <begin position="117"/>
        <end position="176"/>
    </location>
</feature>
<organism evidence="5 6">
    <name type="scientific">Rhizoclosmatium globosum</name>
    <dbReference type="NCBI Taxonomy" id="329046"/>
    <lineage>
        <taxon>Eukaryota</taxon>
        <taxon>Fungi</taxon>
        <taxon>Fungi incertae sedis</taxon>
        <taxon>Chytridiomycota</taxon>
        <taxon>Chytridiomycota incertae sedis</taxon>
        <taxon>Chytridiomycetes</taxon>
        <taxon>Chytridiales</taxon>
        <taxon>Chytriomycetaceae</taxon>
        <taxon>Rhizoclosmatium</taxon>
    </lineage>
</organism>
<dbReference type="SUPFAM" id="SSF46689">
    <property type="entry name" value="Homeodomain-like"/>
    <property type="match status" value="1"/>
</dbReference>
<dbReference type="Proteomes" id="UP000193642">
    <property type="component" value="Unassembled WGS sequence"/>
</dbReference>
<reference evidence="5 6" key="1">
    <citation type="submission" date="2016-07" db="EMBL/GenBank/DDBJ databases">
        <title>Pervasive Adenine N6-methylation of Active Genes in Fungi.</title>
        <authorList>
            <consortium name="DOE Joint Genome Institute"/>
            <person name="Mondo S.J."/>
            <person name="Dannebaum R.O."/>
            <person name="Kuo R.C."/>
            <person name="Labutti K."/>
            <person name="Haridas S."/>
            <person name="Kuo A."/>
            <person name="Salamov A."/>
            <person name="Ahrendt S.R."/>
            <person name="Lipzen A."/>
            <person name="Sullivan W."/>
            <person name="Andreopoulos W.B."/>
            <person name="Clum A."/>
            <person name="Lindquist E."/>
            <person name="Daum C."/>
            <person name="Ramamoorthy G.K."/>
            <person name="Gryganskyi A."/>
            <person name="Culley D."/>
            <person name="Magnuson J.K."/>
            <person name="James T.Y."/>
            <person name="O'Malley M.A."/>
            <person name="Stajich J.E."/>
            <person name="Spatafora J.W."/>
            <person name="Visel A."/>
            <person name="Grigoriev I.V."/>
        </authorList>
    </citation>
    <scope>NUCLEOTIDE SEQUENCE [LARGE SCALE GENOMIC DNA]</scope>
    <source>
        <strain evidence="5 6">JEL800</strain>
    </source>
</reference>
<dbReference type="AlphaFoldDB" id="A0A1Y2CZ53"/>
<dbReference type="Gene3D" id="1.10.10.60">
    <property type="entry name" value="Homeodomain-like"/>
    <property type="match status" value="1"/>
</dbReference>
<evidence type="ECO:0000313" key="5">
    <source>
        <dbReference type="EMBL" id="ORY52308.1"/>
    </source>
</evidence>
<sequence>MTNMQPNSPQESNCPTPELSSSASWSYRLPTPPASLVPQVSLMTPSVSSPVSLPPLSQVLSNLQNTPFTLPPRPVYMIPSPRASPPCITLTNSPPVCINPPIRYQVPVPCQVSEVDDSTEKFKLTMYQLNMLKEIYAKNETPSVALYDRISERLGVPRKFLLTWFRHRRAKERRDIAKSK</sequence>
<feature type="domain" description="Homeobox" evidence="4">
    <location>
        <begin position="115"/>
        <end position="175"/>
    </location>
</feature>
<evidence type="ECO:0000256" key="2">
    <source>
        <dbReference type="RuleBase" id="RU000682"/>
    </source>
</evidence>
<dbReference type="InterPro" id="IPR001356">
    <property type="entry name" value="HD"/>
</dbReference>
<comment type="subcellular location">
    <subcellularLocation>
        <location evidence="1 2">Nucleus</location>
    </subcellularLocation>
</comment>
<dbReference type="InterPro" id="IPR009057">
    <property type="entry name" value="Homeodomain-like_sf"/>
</dbReference>
<feature type="region of interest" description="Disordered" evidence="3">
    <location>
        <begin position="1"/>
        <end position="25"/>
    </location>
</feature>